<dbReference type="CDD" id="cd01392">
    <property type="entry name" value="HTH_LacI"/>
    <property type="match status" value="1"/>
</dbReference>
<protein>
    <submittedName>
        <fullName evidence="5">LacI family DNA-binding transcriptional regulator</fullName>
    </submittedName>
</protein>
<evidence type="ECO:0000259" key="4">
    <source>
        <dbReference type="PROSITE" id="PS50932"/>
    </source>
</evidence>
<keyword evidence="6" id="KW-1185">Reference proteome</keyword>
<dbReference type="PANTHER" id="PTHR30146:SF153">
    <property type="entry name" value="LACTOSE OPERON REPRESSOR"/>
    <property type="match status" value="1"/>
</dbReference>
<proteinExistence type="predicted"/>
<evidence type="ECO:0000256" key="1">
    <source>
        <dbReference type="ARBA" id="ARBA00023015"/>
    </source>
</evidence>
<evidence type="ECO:0000256" key="3">
    <source>
        <dbReference type="ARBA" id="ARBA00023163"/>
    </source>
</evidence>
<accession>A0ABV6SCG3</accession>
<dbReference type="SUPFAM" id="SSF47413">
    <property type="entry name" value="lambda repressor-like DNA-binding domains"/>
    <property type="match status" value="1"/>
</dbReference>
<dbReference type="Gene3D" id="3.40.50.2300">
    <property type="match status" value="2"/>
</dbReference>
<dbReference type="InterPro" id="IPR010982">
    <property type="entry name" value="Lambda_DNA-bd_dom_sf"/>
</dbReference>
<dbReference type="Gene3D" id="1.10.260.40">
    <property type="entry name" value="lambda repressor-like DNA-binding domains"/>
    <property type="match status" value="1"/>
</dbReference>
<dbReference type="InterPro" id="IPR046335">
    <property type="entry name" value="LacI/GalR-like_sensor"/>
</dbReference>
<keyword evidence="2 5" id="KW-0238">DNA-binding</keyword>
<comment type="caution">
    <text evidence="5">The sequence shown here is derived from an EMBL/GenBank/DDBJ whole genome shotgun (WGS) entry which is preliminary data.</text>
</comment>
<gene>
    <name evidence="5" type="ORF">ACFFF8_14295</name>
</gene>
<dbReference type="InterPro" id="IPR000843">
    <property type="entry name" value="HTH_LacI"/>
</dbReference>
<dbReference type="PANTHER" id="PTHR30146">
    <property type="entry name" value="LACI-RELATED TRANSCRIPTIONAL REPRESSOR"/>
    <property type="match status" value="1"/>
</dbReference>
<evidence type="ECO:0000313" key="5">
    <source>
        <dbReference type="EMBL" id="MFC0685768.1"/>
    </source>
</evidence>
<dbReference type="Pfam" id="PF13377">
    <property type="entry name" value="Peripla_BP_3"/>
    <property type="match status" value="1"/>
</dbReference>
<keyword evidence="1" id="KW-0805">Transcription regulation</keyword>
<dbReference type="PRINTS" id="PR00036">
    <property type="entry name" value="HTHLACI"/>
</dbReference>
<evidence type="ECO:0000313" key="6">
    <source>
        <dbReference type="Proteomes" id="UP001589858"/>
    </source>
</evidence>
<dbReference type="GO" id="GO:0003677">
    <property type="term" value="F:DNA binding"/>
    <property type="evidence" value="ECO:0007669"/>
    <property type="project" value="UniProtKB-KW"/>
</dbReference>
<dbReference type="PROSITE" id="PS00356">
    <property type="entry name" value="HTH_LACI_1"/>
    <property type="match status" value="1"/>
</dbReference>
<dbReference type="Pfam" id="PF00356">
    <property type="entry name" value="LacI"/>
    <property type="match status" value="1"/>
</dbReference>
<sequence length="362" mass="38065">MIRTRSRATMEDVARIAGVSKKTISRYINNSPDVSRSMRARLDAVIAETGFVPNAQARALALRRTFLVALVHDGSDRAVREAAETGILRAMEGSELALVVLPRGDDAASGLHRFLERHAPTGVVLLPPLADRDDLAALCARADTPCLRLGEDEPACDERAAMAALVEWLLANGHRRIGLIAGPDASASARRREAGYHDALAARGLERGAWLVAAGDNSFSSGMEAAALLLELSPRPTAIVACNDEMAAGALAAAAEKGIAVPGELSVAGFDDTPLAAMTVPPLASVHVPWARMAEAAMARLPGIAPMTRHDRGADSFPADVVPEPPRTWQGTPVLRASVAPIAPGQGEPAAMPRLRRAIPQA</sequence>
<dbReference type="RefSeq" id="WP_267219189.1">
    <property type="nucleotide sequence ID" value="NZ_JAPCWC010000003.1"/>
</dbReference>
<dbReference type="PROSITE" id="PS50932">
    <property type="entry name" value="HTH_LACI_2"/>
    <property type="match status" value="1"/>
</dbReference>
<reference evidence="5 6" key="1">
    <citation type="submission" date="2024-09" db="EMBL/GenBank/DDBJ databases">
        <authorList>
            <person name="Sun Q."/>
            <person name="Mori K."/>
        </authorList>
    </citation>
    <scope>NUCLEOTIDE SEQUENCE [LARGE SCALE GENOMIC DNA]</scope>
    <source>
        <strain evidence="5 6">CICC 11035S</strain>
    </source>
</reference>
<dbReference type="InterPro" id="IPR028082">
    <property type="entry name" value="Peripla_BP_I"/>
</dbReference>
<dbReference type="SMART" id="SM00354">
    <property type="entry name" value="HTH_LACI"/>
    <property type="match status" value="1"/>
</dbReference>
<keyword evidence="3" id="KW-0804">Transcription</keyword>
<organism evidence="5 6">
    <name type="scientific">Novosphingobium clariflavum</name>
    <dbReference type="NCBI Taxonomy" id="2029884"/>
    <lineage>
        <taxon>Bacteria</taxon>
        <taxon>Pseudomonadati</taxon>
        <taxon>Pseudomonadota</taxon>
        <taxon>Alphaproteobacteria</taxon>
        <taxon>Sphingomonadales</taxon>
        <taxon>Sphingomonadaceae</taxon>
        <taxon>Novosphingobium</taxon>
    </lineage>
</organism>
<dbReference type="SUPFAM" id="SSF53822">
    <property type="entry name" value="Periplasmic binding protein-like I"/>
    <property type="match status" value="1"/>
</dbReference>
<evidence type="ECO:0000256" key="2">
    <source>
        <dbReference type="ARBA" id="ARBA00023125"/>
    </source>
</evidence>
<feature type="domain" description="HTH lacI-type" evidence="4">
    <location>
        <begin position="8"/>
        <end position="62"/>
    </location>
</feature>
<dbReference type="EMBL" id="JBHLTM010000055">
    <property type="protein sequence ID" value="MFC0685768.1"/>
    <property type="molecule type" value="Genomic_DNA"/>
</dbReference>
<name>A0ABV6SCG3_9SPHN</name>
<dbReference type="Proteomes" id="UP001589858">
    <property type="component" value="Unassembled WGS sequence"/>
</dbReference>